<dbReference type="GO" id="GO:0003700">
    <property type="term" value="F:DNA-binding transcription factor activity"/>
    <property type="evidence" value="ECO:0007669"/>
    <property type="project" value="InterPro"/>
</dbReference>
<dbReference type="Pfam" id="PF22200">
    <property type="entry name" value="ExsA_N"/>
    <property type="match status" value="1"/>
</dbReference>
<name>A0A1N6MVB5_9GAMM</name>
<dbReference type="PROSITE" id="PS00041">
    <property type="entry name" value="HTH_ARAC_FAMILY_1"/>
    <property type="match status" value="1"/>
</dbReference>
<dbReference type="PRINTS" id="PR00032">
    <property type="entry name" value="HTHARAC"/>
</dbReference>
<evidence type="ECO:0000256" key="3">
    <source>
        <dbReference type="ARBA" id="ARBA00023163"/>
    </source>
</evidence>
<reference evidence="5 8" key="3">
    <citation type="journal article" date="2017" name="Nat. Microbiol.">
        <title>Natural product diversity associated with the nematode symbionts Photorhabdus and Xenorhabdus.</title>
        <authorList>
            <person name="Tobias N.J."/>
            <person name="Wolff H."/>
            <person name="Djahanschiri B."/>
            <person name="Grundmann F."/>
            <person name="Kronenwerth M."/>
            <person name="Shi Y.M."/>
            <person name="Simonyi S."/>
            <person name="Grun P."/>
            <person name="Shapiro-Ilan D."/>
            <person name="Pidot S.J."/>
            <person name="Stinear T.P."/>
            <person name="Ebersberger I."/>
            <person name="Bode H.B."/>
        </authorList>
    </citation>
    <scope>NUCLEOTIDE SEQUENCE [LARGE SCALE GENOMIC DNA]</scope>
    <source>
        <strain evidence="5 8">DSM 16336</strain>
    </source>
</reference>
<reference evidence="7" key="1">
    <citation type="submission" date="2016-12" db="EMBL/GenBank/DDBJ databases">
        <authorList>
            <person name="Gaudriault S."/>
        </authorList>
    </citation>
    <scope>NUCLEOTIDE SEQUENCE [LARGE SCALE GENOMIC DNA]</scope>
    <source>
        <strain evidence="7">HGB1681 (deposited as PTA-6826 in the American Type Culture Collection)</strain>
    </source>
</reference>
<evidence type="ECO:0000313" key="7">
    <source>
        <dbReference type="Proteomes" id="UP000196435"/>
    </source>
</evidence>
<dbReference type="EMBL" id="NIBU01000046">
    <property type="protein sequence ID" value="PHM31078.1"/>
    <property type="molecule type" value="Genomic_DNA"/>
</dbReference>
<protein>
    <submittedName>
        <fullName evidence="6">Exoenzyme S synthesis regulatory protein exsA</fullName>
    </submittedName>
    <submittedName>
        <fullName evidence="5">Transcriptional activator proteinExsA/virf</fullName>
    </submittedName>
</protein>
<proteinExistence type="predicted"/>
<dbReference type="PANTHER" id="PTHR46796">
    <property type="entry name" value="HTH-TYPE TRANSCRIPTIONAL ACTIVATOR RHAS-RELATED"/>
    <property type="match status" value="1"/>
</dbReference>
<evidence type="ECO:0000256" key="2">
    <source>
        <dbReference type="ARBA" id="ARBA00023125"/>
    </source>
</evidence>
<evidence type="ECO:0000313" key="6">
    <source>
        <dbReference type="EMBL" id="SIP72679.1"/>
    </source>
</evidence>
<dbReference type="AlphaFoldDB" id="A0A1N6MVB5"/>
<evidence type="ECO:0000259" key="4">
    <source>
        <dbReference type="PROSITE" id="PS01124"/>
    </source>
</evidence>
<keyword evidence="3" id="KW-0804">Transcription</keyword>
<dbReference type="SMART" id="SM00342">
    <property type="entry name" value="HTH_ARAC"/>
    <property type="match status" value="1"/>
</dbReference>
<dbReference type="PROSITE" id="PS01124">
    <property type="entry name" value="HTH_ARAC_FAMILY_2"/>
    <property type="match status" value="1"/>
</dbReference>
<gene>
    <name evidence="6" type="primary">exsA</name>
    <name evidence="5" type="ORF">Xinn_03082</name>
    <name evidence="6" type="ORF">XIS1_1620003</name>
</gene>
<evidence type="ECO:0000313" key="5">
    <source>
        <dbReference type="EMBL" id="PHM31078.1"/>
    </source>
</evidence>
<dbReference type="Proteomes" id="UP000196435">
    <property type="component" value="Unassembled WGS sequence"/>
</dbReference>
<dbReference type="Pfam" id="PF12833">
    <property type="entry name" value="HTH_18"/>
    <property type="match status" value="1"/>
</dbReference>
<dbReference type="OrthoDB" id="9023142at2"/>
<accession>A0A1N6MVB5</accession>
<sequence>MKRTTGLSQKGILSLQLAMPNFDILEHKQRGLYILLDGEMVWKDSTNTYHIKSNDILFTHPGKYAAKTNTKNCQILWLPLNMEFFRNFTKRFGRLLINIERHDFPDYRLIHFHKFPLLTESIRGLAKLLAHECPPALIQLRCEELLLLLALEKQGALLMSVLRKLSNRQVERLQAFMETHYLKEWRLNDFAREFGMGLTSFKELFSSVYGTSPRAWISEQRILYAHQLLLNSEMSIADITLESGFSSQSYFTQSYRKRFGYTPNRARYG</sequence>
<dbReference type="InterPro" id="IPR018062">
    <property type="entry name" value="HTH_AraC-typ_CS"/>
</dbReference>
<keyword evidence="2" id="KW-0238">DNA-binding</keyword>
<dbReference type="InterPro" id="IPR020449">
    <property type="entry name" value="Tscrpt_reg_AraC-type_HTH"/>
</dbReference>
<dbReference type="InterPro" id="IPR050204">
    <property type="entry name" value="AraC_XylS_family_regulators"/>
</dbReference>
<keyword evidence="8" id="KW-1185">Reference proteome</keyword>
<evidence type="ECO:0000256" key="1">
    <source>
        <dbReference type="ARBA" id="ARBA00023015"/>
    </source>
</evidence>
<organism evidence="6 7">
    <name type="scientific">Xenorhabdus innexi</name>
    <dbReference type="NCBI Taxonomy" id="290109"/>
    <lineage>
        <taxon>Bacteria</taxon>
        <taxon>Pseudomonadati</taxon>
        <taxon>Pseudomonadota</taxon>
        <taxon>Gammaproteobacteria</taxon>
        <taxon>Enterobacterales</taxon>
        <taxon>Morganellaceae</taxon>
        <taxon>Xenorhabdus</taxon>
    </lineage>
</organism>
<feature type="domain" description="HTH araC/xylS-type" evidence="4">
    <location>
        <begin position="171"/>
        <end position="269"/>
    </location>
</feature>
<dbReference type="GO" id="GO:0043565">
    <property type="term" value="F:sequence-specific DNA binding"/>
    <property type="evidence" value="ECO:0007669"/>
    <property type="project" value="InterPro"/>
</dbReference>
<dbReference type="EMBL" id="FTLG01000071">
    <property type="protein sequence ID" value="SIP72679.1"/>
    <property type="molecule type" value="Genomic_DNA"/>
</dbReference>
<keyword evidence="1" id="KW-0805">Transcription regulation</keyword>
<dbReference type="RefSeq" id="WP_086955966.1">
    <property type="nucleotide sequence ID" value="NZ_CAWNQC010000244.1"/>
</dbReference>
<dbReference type="Gene3D" id="1.10.10.60">
    <property type="entry name" value="Homeodomain-like"/>
    <property type="match status" value="1"/>
</dbReference>
<dbReference type="InterPro" id="IPR018060">
    <property type="entry name" value="HTH_AraC"/>
</dbReference>
<evidence type="ECO:0000313" key="8">
    <source>
        <dbReference type="Proteomes" id="UP000224871"/>
    </source>
</evidence>
<reference evidence="6" key="2">
    <citation type="submission" date="2016-12" db="EMBL/GenBank/DDBJ databases">
        <authorList>
            <person name="Song W.-J."/>
            <person name="Kurnit D.M."/>
        </authorList>
    </citation>
    <scope>NUCLEOTIDE SEQUENCE [LARGE SCALE GENOMIC DNA]</scope>
    <source>
        <strain evidence="6">HGB1681</strain>
    </source>
</reference>
<dbReference type="Proteomes" id="UP000224871">
    <property type="component" value="Unassembled WGS sequence"/>
</dbReference>
<dbReference type="InterPro" id="IPR009057">
    <property type="entry name" value="Homeodomain-like_sf"/>
</dbReference>
<dbReference type="InterPro" id="IPR054015">
    <property type="entry name" value="ExsA-like_N"/>
</dbReference>
<dbReference type="PANTHER" id="PTHR46796:SF13">
    <property type="entry name" value="HTH-TYPE TRANSCRIPTIONAL ACTIVATOR RHAS"/>
    <property type="match status" value="1"/>
</dbReference>
<dbReference type="SUPFAM" id="SSF46689">
    <property type="entry name" value="Homeodomain-like"/>
    <property type="match status" value="2"/>
</dbReference>